<dbReference type="AlphaFoldDB" id="A0AAN6G5G4"/>
<sequence length="239" mass="24869">MNTPLLPPRHPFADSLVNLGKQAFNDYQQSQNQQGGNNNNNNQQQQQHQQQGFDLGGEHLNNNQGQQGNNNNQGGGFDLGDISSIVSHAQNHGDSQNQDSGLFSQVAGFLKNQQGNVSGDIDEDEVVQNHQKVTNSDQTTNSHEIGQAAALNAIKSVLGGSGGGGGGNSQSAMVGAAIAAAGQLFDQKQSQGQASGLKEEAMQSAGQAVMKLMIKNQMSSMIGGGQSGGLGQLAAKFLN</sequence>
<feature type="domain" description="DUF7721" evidence="2">
    <location>
        <begin position="81"/>
        <end position="161"/>
    </location>
</feature>
<accession>A0AAN6G5G4</accession>
<evidence type="ECO:0000259" key="2">
    <source>
        <dbReference type="Pfam" id="PF24845"/>
    </source>
</evidence>
<evidence type="ECO:0000313" key="3">
    <source>
        <dbReference type="EMBL" id="KAK0522474.1"/>
    </source>
</evidence>
<dbReference type="PANTHER" id="PTHR39477:SF1">
    <property type="entry name" value="BETA-FLANKING PROTEIN"/>
    <property type="match status" value="1"/>
</dbReference>
<keyword evidence="4" id="KW-1185">Reference proteome</keyword>
<evidence type="ECO:0000313" key="4">
    <source>
        <dbReference type="Proteomes" id="UP001176521"/>
    </source>
</evidence>
<proteinExistence type="predicted"/>
<protein>
    <recommendedName>
        <fullName evidence="2">DUF7721 domain-containing protein</fullName>
    </recommendedName>
</protein>
<name>A0AAN6G5G4_9BASI</name>
<dbReference type="EMBL" id="JAPDMQ010000584">
    <property type="protein sequence ID" value="KAK0522474.1"/>
    <property type="molecule type" value="Genomic_DNA"/>
</dbReference>
<evidence type="ECO:0000256" key="1">
    <source>
        <dbReference type="SAM" id="MobiDB-lite"/>
    </source>
</evidence>
<dbReference type="Proteomes" id="UP001176521">
    <property type="component" value="Unassembled WGS sequence"/>
</dbReference>
<feature type="compositionally biased region" description="Low complexity" evidence="1">
    <location>
        <begin position="61"/>
        <end position="72"/>
    </location>
</feature>
<dbReference type="InterPro" id="IPR056138">
    <property type="entry name" value="DUF7721"/>
</dbReference>
<feature type="region of interest" description="Disordered" evidence="1">
    <location>
        <begin position="29"/>
        <end position="82"/>
    </location>
</feature>
<dbReference type="Pfam" id="PF24845">
    <property type="entry name" value="DUF7721"/>
    <property type="match status" value="1"/>
</dbReference>
<feature type="compositionally biased region" description="Low complexity" evidence="1">
    <location>
        <begin position="29"/>
        <end position="52"/>
    </location>
</feature>
<reference evidence="3" key="1">
    <citation type="journal article" date="2023" name="PhytoFront">
        <title>Draft Genome Resources of Seven Strains of Tilletia horrida, Causal Agent of Kernel Smut of Rice.</title>
        <authorList>
            <person name="Khanal S."/>
            <person name="Antony Babu S."/>
            <person name="Zhou X.G."/>
        </authorList>
    </citation>
    <scope>NUCLEOTIDE SEQUENCE</scope>
    <source>
        <strain evidence="3">TX3</strain>
    </source>
</reference>
<comment type="caution">
    <text evidence="3">The sequence shown here is derived from an EMBL/GenBank/DDBJ whole genome shotgun (WGS) entry which is preliminary data.</text>
</comment>
<dbReference type="PANTHER" id="PTHR39477">
    <property type="entry name" value="CHROMOSOME 8, WHOLE GENOME SHOTGUN SEQUENCE"/>
    <property type="match status" value="1"/>
</dbReference>
<organism evidence="3 4">
    <name type="scientific">Tilletia horrida</name>
    <dbReference type="NCBI Taxonomy" id="155126"/>
    <lineage>
        <taxon>Eukaryota</taxon>
        <taxon>Fungi</taxon>
        <taxon>Dikarya</taxon>
        <taxon>Basidiomycota</taxon>
        <taxon>Ustilaginomycotina</taxon>
        <taxon>Exobasidiomycetes</taxon>
        <taxon>Tilletiales</taxon>
        <taxon>Tilletiaceae</taxon>
        <taxon>Tilletia</taxon>
    </lineage>
</organism>
<gene>
    <name evidence="3" type="ORF">OC842_006454</name>
</gene>